<dbReference type="SUPFAM" id="SSF103481">
    <property type="entry name" value="Multidrug resistance efflux transporter EmrE"/>
    <property type="match status" value="1"/>
</dbReference>
<evidence type="ECO:0000256" key="7">
    <source>
        <dbReference type="RuleBase" id="RU003942"/>
    </source>
</evidence>
<evidence type="ECO:0000256" key="1">
    <source>
        <dbReference type="ARBA" id="ARBA00004651"/>
    </source>
</evidence>
<evidence type="ECO:0000256" key="6">
    <source>
        <dbReference type="ARBA" id="ARBA00023136"/>
    </source>
</evidence>
<name>A0A410PV79_9FIRM</name>
<dbReference type="AlphaFoldDB" id="A0A410PV79"/>
<keyword evidence="5 8" id="KW-1133">Transmembrane helix</keyword>
<dbReference type="Pfam" id="PF00893">
    <property type="entry name" value="Multi_Drug_Res"/>
    <property type="match status" value="1"/>
</dbReference>
<accession>A0A410PV79</accession>
<gene>
    <name evidence="9" type="ORF">EQM06_05715</name>
</gene>
<dbReference type="InterPro" id="IPR000390">
    <property type="entry name" value="Small_drug/metabolite_transptr"/>
</dbReference>
<organism evidence="9 10">
    <name type="scientific">Aminipila luticellarii</name>
    <dbReference type="NCBI Taxonomy" id="2507160"/>
    <lineage>
        <taxon>Bacteria</taxon>
        <taxon>Bacillati</taxon>
        <taxon>Bacillota</taxon>
        <taxon>Clostridia</taxon>
        <taxon>Peptostreptococcales</taxon>
        <taxon>Anaerovoracaceae</taxon>
        <taxon>Aminipila</taxon>
    </lineage>
</organism>
<dbReference type="EMBL" id="CP035281">
    <property type="protein sequence ID" value="QAT42766.1"/>
    <property type="molecule type" value="Genomic_DNA"/>
</dbReference>
<keyword evidence="3" id="KW-1003">Cell membrane</keyword>
<reference evidence="9 10" key="1">
    <citation type="submission" date="2019-01" db="EMBL/GenBank/DDBJ databases">
        <title>Draft genomes of a novel of Aminipila strains.</title>
        <authorList>
            <person name="Ma S."/>
        </authorList>
    </citation>
    <scope>NUCLEOTIDE SEQUENCE [LARGE SCALE GENOMIC DNA]</scope>
    <source>
        <strain evidence="10">JN-39</strain>
    </source>
</reference>
<sequence length="107" mass="11727">MLTAYLLLALSITCEMVAASVVVQSKGWTVLKPTIICIVGYAFSYYLFGMCLSDIDLGVGYATWGAVGTIVTPIVGYFIYKQKLTKWGVFALILIIISTLTLNLFGW</sequence>
<evidence type="ECO:0000313" key="10">
    <source>
        <dbReference type="Proteomes" id="UP000287601"/>
    </source>
</evidence>
<protein>
    <submittedName>
        <fullName evidence="9">Multidrug efflux SMR transporter</fullName>
    </submittedName>
</protein>
<evidence type="ECO:0000256" key="5">
    <source>
        <dbReference type="ARBA" id="ARBA00022989"/>
    </source>
</evidence>
<feature type="transmembrane region" description="Helical" evidence="8">
    <location>
        <begin position="29"/>
        <end position="48"/>
    </location>
</feature>
<dbReference type="KEGG" id="amij:EQM06_05715"/>
<keyword evidence="2" id="KW-0813">Transport</keyword>
<keyword evidence="6 8" id="KW-0472">Membrane</keyword>
<dbReference type="Gene3D" id="1.10.3730.20">
    <property type="match status" value="1"/>
</dbReference>
<dbReference type="GO" id="GO:0022857">
    <property type="term" value="F:transmembrane transporter activity"/>
    <property type="evidence" value="ECO:0007669"/>
    <property type="project" value="InterPro"/>
</dbReference>
<comment type="subcellular location">
    <subcellularLocation>
        <location evidence="1 7">Cell membrane</location>
        <topology evidence="1 7">Multi-pass membrane protein</topology>
    </subcellularLocation>
</comment>
<dbReference type="PANTHER" id="PTHR30561">
    <property type="entry name" value="SMR FAMILY PROTON-DEPENDENT DRUG EFFLUX TRANSPORTER SUGE"/>
    <property type="match status" value="1"/>
</dbReference>
<evidence type="ECO:0000256" key="4">
    <source>
        <dbReference type="ARBA" id="ARBA00022692"/>
    </source>
</evidence>
<evidence type="ECO:0000313" key="9">
    <source>
        <dbReference type="EMBL" id="QAT42766.1"/>
    </source>
</evidence>
<evidence type="ECO:0000256" key="2">
    <source>
        <dbReference type="ARBA" id="ARBA00022448"/>
    </source>
</evidence>
<keyword evidence="4 7" id="KW-0812">Transmembrane</keyword>
<evidence type="ECO:0000256" key="3">
    <source>
        <dbReference type="ARBA" id="ARBA00022475"/>
    </source>
</evidence>
<dbReference type="InterPro" id="IPR045324">
    <property type="entry name" value="Small_multidrug_res"/>
</dbReference>
<dbReference type="RefSeq" id="WP_128745415.1">
    <property type="nucleotide sequence ID" value="NZ_CP035281.1"/>
</dbReference>
<keyword evidence="10" id="KW-1185">Reference proteome</keyword>
<proteinExistence type="inferred from homology"/>
<dbReference type="InterPro" id="IPR037185">
    <property type="entry name" value="EmrE-like"/>
</dbReference>
<comment type="similarity">
    <text evidence="7">Belongs to the drug/metabolite transporter (DMT) superfamily. Small multidrug resistance (SMR) (TC 2.A.7.1) family.</text>
</comment>
<dbReference type="PANTHER" id="PTHR30561:SF1">
    <property type="entry name" value="MULTIDRUG TRANSPORTER EMRE"/>
    <property type="match status" value="1"/>
</dbReference>
<feature type="transmembrane region" description="Helical" evidence="8">
    <location>
        <begin position="86"/>
        <end position="105"/>
    </location>
</feature>
<evidence type="ECO:0000256" key="8">
    <source>
        <dbReference type="SAM" id="Phobius"/>
    </source>
</evidence>
<dbReference type="OrthoDB" id="21828at2"/>
<dbReference type="Proteomes" id="UP000287601">
    <property type="component" value="Chromosome"/>
</dbReference>
<feature type="transmembrane region" description="Helical" evidence="8">
    <location>
        <begin position="60"/>
        <end position="80"/>
    </location>
</feature>
<dbReference type="GO" id="GO:0005886">
    <property type="term" value="C:plasma membrane"/>
    <property type="evidence" value="ECO:0007669"/>
    <property type="project" value="UniProtKB-SubCell"/>
</dbReference>